<comment type="caution">
    <text evidence="1">The sequence shown here is derived from an EMBL/GenBank/DDBJ whole genome shotgun (WGS) entry which is preliminary data.</text>
</comment>
<dbReference type="Proteomes" id="UP000315471">
    <property type="component" value="Unassembled WGS sequence"/>
</dbReference>
<accession>A0A5C6DQ96</accession>
<keyword evidence="2" id="KW-1185">Reference proteome</keyword>
<dbReference type="AlphaFoldDB" id="A0A5C6DQ96"/>
<dbReference type="EMBL" id="SJPY01000007">
    <property type="protein sequence ID" value="TWU37821.1"/>
    <property type="molecule type" value="Genomic_DNA"/>
</dbReference>
<name>A0A5C6DQ96_9BACT</name>
<sequence>MAGSLNGYGASYLCFVLRELFCTKTGVASVSIGFKLRVGGRMLTKQEPIS</sequence>
<gene>
    <name evidence="1" type="ORF">Q31b_46100</name>
</gene>
<evidence type="ECO:0000313" key="2">
    <source>
        <dbReference type="Proteomes" id="UP000315471"/>
    </source>
</evidence>
<reference evidence="1 2" key="1">
    <citation type="submission" date="2019-02" db="EMBL/GenBank/DDBJ databases">
        <title>Deep-cultivation of Planctomycetes and their phenomic and genomic characterization uncovers novel biology.</title>
        <authorList>
            <person name="Wiegand S."/>
            <person name="Jogler M."/>
            <person name="Boedeker C."/>
            <person name="Pinto D."/>
            <person name="Vollmers J."/>
            <person name="Rivas-Marin E."/>
            <person name="Kohn T."/>
            <person name="Peeters S.H."/>
            <person name="Heuer A."/>
            <person name="Rast P."/>
            <person name="Oberbeckmann S."/>
            <person name="Bunk B."/>
            <person name="Jeske O."/>
            <person name="Meyerdierks A."/>
            <person name="Storesund J.E."/>
            <person name="Kallscheuer N."/>
            <person name="Luecker S."/>
            <person name="Lage O.M."/>
            <person name="Pohl T."/>
            <person name="Merkel B.J."/>
            <person name="Hornburger P."/>
            <person name="Mueller R.-W."/>
            <person name="Bruemmer F."/>
            <person name="Labrenz M."/>
            <person name="Spormann A.M."/>
            <person name="Op Den Camp H."/>
            <person name="Overmann J."/>
            <person name="Amann R."/>
            <person name="Jetten M.S.M."/>
            <person name="Mascher T."/>
            <person name="Medema M.H."/>
            <person name="Devos D.P."/>
            <person name="Kaster A.-K."/>
            <person name="Ovreas L."/>
            <person name="Rohde M."/>
            <person name="Galperin M.Y."/>
            <person name="Jogler C."/>
        </authorList>
    </citation>
    <scope>NUCLEOTIDE SEQUENCE [LARGE SCALE GENOMIC DNA]</scope>
    <source>
        <strain evidence="1 2">Q31b</strain>
    </source>
</reference>
<organism evidence="1 2">
    <name type="scientific">Novipirellula aureliae</name>
    <dbReference type="NCBI Taxonomy" id="2527966"/>
    <lineage>
        <taxon>Bacteria</taxon>
        <taxon>Pseudomonadati</taxon>
        <taxon>Planctomycetota</taxon>
        <taxon>Planctomycetia</taxon>
        <taxon>Pirellulales</taxon>
        <taxon>Pirellulaceae</taxon>
        <taxon>Novipirellula</taxon>
    </lineage>
</organism>
<evidence type="ECO:0000313" key="1">
    <source>
        <dbReference type="EMBL" id="TWU37821.1"/>
    </source>
</evidence>
<protein>
    <submittedName>
        <fullName evidence="1">Uncharacterized protein</fullName>
    </submittedName>
</protein>
<proteinExistence type="predicted"/>